<dbReference type="EMBL" id="JAHUTJ010069299">
    <property type="protein sequence ID" value="MED6291886.1"/>
    <property type="molecule type" value="Genomic_DNA"/>
</dbReference>
<dbReference type="Proteomes" id="UP001352852">
    <property type="component" value="Unassembled WGS sequence"/>
</dbReference>
<evidence type="ECO:0000313" key="1">
    <source>
        <dbReference type="EMBL" id="MED6291886.1"/>
    </source>
</evidence>
<sequence length="123" mass="14268">MELEMTGRTRISQVHQKAQGGHCESRTSVFSAKCQWTLYSRSRWKQRRKTLTGVHLETRYRGLAEDYEDSGDKKDETDTTTKMQHLNKKLLDHFRQLAASNQDTDQPKLPAAQAFELRVLDCP</sequence>
<accession>A0ABU7EYM7</accession>
<protein>
    <submittedName>
        <fullName evidence="1">Uncharacterized protein</fullName>
    </submittedName>
</protein>
<gene>
    <name evidence="1" type="ORF">CHARACLAT_028220</name>
</gene>
<organism evidence="1 2">
    <name type="scientific">Characodon lateralis</name>
    <dbReference type="NCBI Taxonomy" id="208331"/>
    <lineage>
        <taxon>Eukaryota</taxon>
        <taxon>Metazoa</taxon>
        <taxon>Chordata</taxon>
        <taxon>Craniata</taxon>
        <taxon>Vertebrata</taxon>
        <taxon>Euteleostomi</taxon>
        <taxon>Actinopterygii</taxon>
        <taxon>Neopterygii</taxon>
        <taxon>Teleostei</taxon>
        <taxon>Neoteleostei</taxon>
        <taxon>Acanthomorphata</taxon>
        <taxon>Ovalentaria</taxon>
        <taxon>Atherinomorphae</taxon>
        <taxon>Cyprinodontiformes</taxon>
        <taxon>Goodeidae</taxon>
        <taxon>Characodon</taxon>
    </lineage>
</organism>
<comment type="caution">
    <text evidence="1">The sequence shown here is derived from an EMBL/GenBank/DDBJ whole genome shotgun (WGS) entry which is preliminary data.</text>
</comment>
<reference evidence="1 2" key="1">
    <citation type="submission" date="2021-06" db="EMBL/GenBank/DDBJ databases">
        <authorList>
            <person name="Palmer J.M."/>
        </authorList>
    </citation>
    <scope>NUCLEOTIDE SEQUENCE [LARGE SCALE GENOMIC DNA]</scope>
    <source>
        <strain evidence="1 2">CL_MEX2019</strain>
        <tissue evidence="1">Muscle</tissue>
    </source>
</reference>
<proteinExistence type="predicted"/>
<keyword evidence="2" id="KW-1185">Reference proteome</keyword>
<name>A0ABU7EYM7_9TELE</name>
<evidence type="ECO:0000313" key="2">
    <source>
        <dbReference type="Proteomes" id="UP001352852"/>
    </source>
</evidence>